<dbReference type="EMBL" id="KP795468">
    <property type="protein sequence ID" value="AKN36109.1"/>
    <property type="molecule type" value="Genomic_DNA"/>
</dbReference>
<dbReference type="AlphaFoldDB" id="A0A0H3ZQC5"/>
<organism evidence="1">
    <name type="scientific">Vibrio tasmaniensis</name>
    <dbReference type="NCBI Taxonomy" id="212663"/>
    <lineage>
        <taxon>Bacteria</taxon>
        <taxon>Pseudomonadati</taxon>
        <taxon>Pseudomonadota</taxon>
        <taxon>Gammaproteobacteria</taxon>
        <taxon>Vibrionales</taxon>
        <taxon>Vibrionaceae</taxon>
        <taxon>Vibrio</taxon>
    </lineage>
</organism>
<evidence type="ECO:0000313" key="1">
    <source>
        <dbReference type="EMBL" id="AKN36109.1"/>
    </source>
</evidence>
<sequence>MSSPSVISPKEDIGTITVIGVILDLTAKGDKAYEATILKHYKHW</sequence>
<proteinExistence type="predicted"/>
<name>A0A0H3ZQC5_9VIBR</name>
<accession>A0A0H3ZQC5</accession>
<reference evidence="1" key="1">
    <citation type="journal article" date="2015" name="MBio">
        <title>Eco-Evolutionary Dynamics of Episomes among Ecologically Cohesive Bacterial Populations.</title>
        <authorList>
            <person name="Xue H."/>
            <person name="Cordero O.X."/>
            <person name="Camas F.M."/>
            <person name="Trimble W."/>
            <person name="Meyer F."/>
            <person name="Guglielmini J."/>
            <person name="Rocha E.P."/>
            <person name="Polz M.F."/>
        </authorList>
    </citation>
    <scope>NUCLEOTIDE SEQUENCE</scope>
    <source>
        <strain evidence="1">1F_279</strain>
    </source>
</reference>
<protein>
    <submittedName>
        <fullName evidence="1">Uncharacterized protein</fullName>
    </submittedName>
</protein>